<sequence>VEKKIQAIGKSELTSDHNLEDWSLAADELKPGDTVLLLNLGTTAILLGTTKGKKKVQVRMGNINTTVETSSIRGNPQQKNNSKKETPKILMNIEAESQGRSSCDLRGMNSEEAETKMEAFISHAIVTKVPRVTIIHGHGMGTIKTLVKNYLEKTGICKQFYPGKRGEGGTGVTVVEF</sequence>
<evidence type="ECO:0000259" key="1">
    <source>
        <dbReference type="PROSITE" id="PS50828"/>
    </source>
</evidence>
<feature type="domain" description="Smr" evidence="1">
    <location>
        <begin position="103"/>
        <end position="177"/>
    </location>
</feature>
<dbReference type="EMBL" id="UINC01004836">
    <property type="protein sequence ID" value="SVA17202.1"/>
    <property type="molecule type" value="Genomic_DNA"/>
</dbReference>
<dbReference type="Pfam" id="PF20297">
    <property type="entry name" value="MSSS"/>
    <property type="match status" value="1"/>
</dbReference>
<feature type="non-terminal residue" evidence="2">
    <location>
        <position position="1"/>
    </location>
</feature>
<organism evidence="2">
    <name type="scientific">marine metagenome</name>
    <dbReference type="NCBI Taxonomy" id="408172"/>
    <lineage>
        <taxon>unclassified sequences</taxon>
        <taxon>metagenomes</taxon>
        <taxon>ecological metagenomes</taxon>
    </lineage>
</organism>
<accession>A0A381TMA8</accession>
<dbReference type="InterPro" id="IPR002625">
    <property type="entry name" value="Smr_dom"/>
</dbReference>
<reference evidence="2" key="1">
    <citation type="submission" date="2018-05" db="EMBL/GenBank/DDBJ databases">
        <authorList>
            <person name="Lanie J.A."/>
            <person name="Ng W.-L."/>
            <person name="Kazmierczak K.M."/>
            <person name="Andrzejewski T.M."/>
            <person name="Davidsen T.M."/>
            <person name="Wayne K.J."/>
            <person name="Tettelin H."/>
            <person name="Glass J.I."/>
            <person name="Rusch D."/>
            <person name="Podicherti R."/>
            <person name="Tsui H.-C.T."/>
            <person name="Winkler M.E."/>
        </authorList>
    </citation>
    <scope>NUCLEOTIDE SEQUENCE</scope>
</reference>
<dbReference type="Pfam" id="PF01713">
    <property type="entry name" value="Smr"/>
    <property type="match status" value="1"/>
</dbReference>
<dbReference type="InterPro" id="IPR036063">
    <property type="entry name" value="Smr_dom_sf"/>
</dbReference>
<dbReference type="AlphaFoldDB" id="A0A381TMA8"/>
<dbReference type="SUPFAM" id="SSF160443">
    <property type="entry name" value="SMR domain-like"/>
    <property type="match status" value="1"/>
</dbReference>
<evidence type="ECO:0000313" key="2">
    <source>
        <dbReference type="EMBL" id="SVA17202.1"/>
    </source>
</evidence>
<proteinExistence type="predicted"/>
<gene>
    <name evidence="2" type="ORF">METZ01_LOCUS70056</name>
</gene>
<dbReference type="InterPro" id="IPR046893">
    <property type="entry name" value="MSSS"/>
</dbReference>
<dbReference type="SMART" id="SM00463">
    <property type="entry name" value="SMR"/>
    <property type="match status" value="1"/>
</dbReference>
<dbReference type="PROSITE" id="PS50828">
    <property type="entry name" value="SMR"/>
    <property type="match status" value="1"/>
</dbReference>
<dbReference type="Gene3D" id="3.30.1370.110">
    <property type="match status" value="1"/>
</dbReference>
<name>A0A381TMA8_9ZZZZ</name>
<protein>
    <recommendedName>
        <fullName evidence="1">Smr domain-containing protein</fullName>
    </recommendedName>
</protein>